<evidence type="ECO:0000313" key="3">
    <source>
        <dbReference type="EMBL" id="QNM83252.1"/>
    </source>
</evidence>
<sequence length="188" mass="19830">MQQIASIVAPLATTIAALIVASNLGARITGAGFIIFTVGSIGWCLLGYATGQDNLLWQNIILTGLNLFGVWRWLGWQRRIEEGGAKAAKDSKGEPSETLFPVSLLTKAKIVTKDGEDLGKAVDAMAGCGSGRIAYLVVAEGGVAGVGETLRRLPWTGCMAGEDGVTAPVARQDFCKLEALEPDNWPAR</sequence>
<dbReference type="SUPFAM" id="SSF50346">
    <property type="entry name" value="PRC-barrel domain"/>
    <property type="match status" value="1"/>
</dbReference>
<organism evidence="3 4">
    <name type="scientific">Sphingomonas sabuli</name>
    <dbReference type="NCBI Taxonomy" id="2764186"/>
    <lineage>
        <taxon>Bacteria</taxon>
        <taxon>Pseudomonadati</taxon>
        <taxon>Pseudomonadota</taxon>
        <taxon>Alphaproteobacteria</taxon>
        <taxon>Sphingomonadales</taxon>
        <taxon>Sphingomonadaceae</taxon>
        <taxon>Sphingomonas</taxon>
    </lineage>
</organism>
<keyword evidence="1" id="KW-1133">Transmembrane helix</keyword>
<dbReference type="RefSeq" id="WP_187480207.1">
    <property type="nucleotide sequence ID" value="NZ_CP060697.1"/>
</dbReference>
<dbReference type="Gene3D" id="2.30.30.240">
    <property type="entry name" value="PRC-barrel domain"/>
    <property type="match status" value="1"/>
</dbReference>
<dbReference type="InterPro" id="IPR027275">
    <property type="entry name" value="PRC-brl_dom"/>
</dbReference>
<dbReference type="Proteomes" id="UP000515861">
    <property type="component" value="Chromosome"/>
</dbReference>
<name>A0A7G9L3Q3_9SPHN</name>
<keyword evidence="4" id="KW-1185">Reference proteome</keyword>
<dbReference type="EMBL" id="CP060697">
    <property type="protein sequence ID" value="QNM83252.1"/>
    <property type="molecule type" value="Genomic_DNA"/>
</dbReference>
<evidence type="ECO:0000259" key="2">
    <source>
        <dbReference type="Pfam" id="PF05239"/>
    </source>
</evidence>
<keyword evidence="1" id="KW-0812">Transmembrane</keyword>
<gene>
    <name evidence="3" type="ORF">H8M03_02575</name>
</gene>
<keyword evidence="1" id="KW-0472">Membrane</keyword>
<dbReference type="KEGG" id="ssau:H8M03_02575"/>
<feature type="transmembrane region" description="Helical" evidence="1">
    <location>
        <begin position="31"/>
        <end position="49"/>
    </location>
</feature>
<dbReference type="AlphaFoldDB" id="A0A7G9L3Q3"/>
<accession>A0A7G9L3Q3</accession>
<feature type="domain" description="PRC-barrel" evidence="2">
    <location>
        <begin position="99"/>
        <end position="168"/>
    </location>
</feature>
<proteinExistence type="predicted"/>
<feature type="transmembrane region" description="Helical" evidence="1">
    <location>
        <begin position="55"/>
        <end position="74"/>
    </location>
</feature>
<dbReference type="Pfam" id="PF05239">
    <property type="entry name" value="PRC"/>
    <property type="match status" value="1"/>
</dbReference>
<evidence type="ECO:0000313" key="4">
    <source>
        <dbReference type="Proteomes" id="UP000515861"/>
    </source>
</evidence>
<dbReference type="InterPro" id="IPR011033">
    <property type="entry name" value="PRC_barrel-like_sf"/>
</dbReference>
<protein>
    <submittedName>
        <fullName evidence="3">PRC-barrel domain-containing protein</fullName>
    </submittedName>
</protein>
<evidence type="ECO:0000256" key="1">
    <source>
        <dbReference type="SAM" id="Phobius"/>
    </source>
</evidence>
<reference evidence="3 4" key="1">
    <citation type="submission" date="2020-08" db="EMBL/GenBank/DDBJ databases">
        <title>Sphingomonas sp. sand1-3 16S ribosomal RNA gene Genome sequencing and assembly.</title>
        <authorList>
            <person name="Kang M."/>
        </authorList>
    </citation>
    <scope>NUCLEOTIDE SEQUENCE [LARGE SCALE GENOMIC DNA]</scope>
    <source>
        <strain evidence="4">sand1-3</strain>
    </source>
</reference>
<feature type="transmembrane region" description="Helical" evidence="1">
    <location>
        <begin position="6"/>
        <end position="24"/>
    </location>
</feature>